<protein>
    <submittedName>
        <fullName evidence="1">Uncharacterized protein</fullName>
    </submittedName>
</protein>
<evidence type="ECO:0000313" key="2">
    <source>
        <dbReference type="Proteomes" id="UP000238274"/>
    </source>
</evidence>
<dbReference type="AlphaFoldDB" id="A0A2S4UVT0"/>
<proteinExistence type="predicted"/>
<dbReference type="Proteomes" id="UP000238274">
    <property type="component" value="Unassembled WGS sequence"/>
</dbReference>
<reference evidence="2" key="2">
    <citation type="journal article" date="2018" name="BMC Genomics">
        <title>Genomic insights into host adaptation between the wheat stripe rust pathogen (Puccinia striiformis f. sp. tritici) and the barley stripe rust pathogen (Puccinia striiformis f. sp. hordei).</title>
        <authorList>
            <person name="Xia C."/>
            <person name="Wang M."/>
            <person name="Yin C."/>
            <person name="Cornejo O.E."/>
            <person name="Hulbert S.H."/>
            <person name="Chen X."/>
        </authorList>
    </citation>
    <scope>NUCLEOTIDE SEQUENCE [LARGE SCALE GENOMIC DNA]</scope>
    <source>
        <strain evidence="2">93TX-2</strain>
    </source>
</reference>
<organism evidence="1 2">
    <name type="scientific">Puccinia striiformis</name>
    <dbReference type="NCBI Taxonomy" id="27350"/>
    <lineage>
        <taxon>Eukaryota</taxon>
        <taxon>Fungi</taxon>
        <taxon>Dikarya</taxon>
        <taxon>Basidiomycota</taxon>
        <taxon>Pucciniomycotina</taxon>
        <taxon>Pucciniomycetes</taxon>
        <taxon>Pucciniales</taxon>
        <taxon>Pucciniaceae</taxon>
        <taxon>Puccinia</taxon>
    </lineage>
</organism>
<dbReference type="EMBL" id="PKSM01000233">
    <property type="protein sequence ID" value="POW01363.1"/>
    <property type="molecule type" value="Genomic_DNA"/>
</dbReference>
<comment type="caution">
    <text evidence="1">The sequence shown here is derived from an EMBL/GenBank/DDBJ whole genome shotgun (WGS) entry which is preliminary data.</text>
</comment>
<reference evidence="1 2" key="1">
    <citation type="submission" date="2017-12" db="EMBL/GenBank/DDBJ databases">
        <title>Gene loss provides genomic basis for host adaptation in cereal stripe rust fungi.</title>
        <authorList>
            <person name="Xia C."/>
        </authorList>
    </citation>
    <scope>NUCLEOTIDE SEQUENCE [LARGE SCALE GENOMIC DNA]</scope>
    <source>
        <strain evidence="1 2">93TX-2</strain>
    </source>
</reference>
<dbReference type="VEuPathDB" id="FungiDB:PSTT_00297"/>
<keyword evidence="2" id="KW-1185">Reference proteome</keyword>
<accession>A0A2S4UVT0</accession>
<gene>
    <name evidence="1" type="ORF">PSHT_12578</name>
</gene>
<dbReference type="OrthoDB" id="2503913at2759"/>
<evidence type="ECO:0000313" key="1">
    <source>
        <dbReference type="EMBL" id="POW01363.1"/>
    </source>
</evidence>
<name>A0A2S4UVT0_9BASI</name>
<sequence length="336" mass="38794">MSKGDSLVDFAKFMMGCHGGNFPLPPEPTIEEVHARNQYDVATQPIPLDTQPIPLDYHRSELLSHPKFTSIAKHQCDHDFSSHGFNRITFEWKKPNWTDSDWNSCTADILCDNWGIWVLNEKKVSTFTYLEAKAALQEWLVSRNADLTQTRKQMQEGLDVVDRDFELMDGRHTAYYKKVAESRYRTALSIFPDRQEFFAFLQDPDTVSDYEESEDITVLPLRIVPLWRSSVLSALVQEIDQATVQLSAREKRTGILKWLSRSGERHVTEDENPYQRIPIGLPAYAYAAAFVEQKSFLERAQLKICIRKNDHPFALHDVLEHVKKMTHKPASNLPLE</sequence>
<reference evidence="2" key="3">
    <citation type="journal article" date="2018" name="Mol. Plant Microbe Interact.">
        <title>Genome sequence resources for the wheat stripe rust pathogen (Puccinia striiformis f. sp. tritici) and the barley stripe rust pathogen (Puccinia striiformis f. sp. hordei).</title>
        <authorList>
            <person name="Xia C."/>
            <person name="Wang M."/>
            <person name="Yin C."/>
            <person name="Cornejo O.E."/>
            <person name="Hulbert S.H."/>
            <person name="Chen X."/>
        </authorList>
    </citation>
    <scope>NUCLEOTIDE SEQUENCE [LARGE SCALE GENOMIC DNA]</scope>
    <source>
        <strain evidence="2">93TX-2</strain>
    </source>
</reference>
<dbReference type="VEuPathDB" id="FungiDB:PSHT_12578"/>